<sequence length="123" mass="13439">MTQMWLLSWPKNTSSTTKSGGDSGVSTDSSTTNAIKQSGATNSCCASVKKLLRKVKRQGRVVRGATASRQSSFQCRYDPLSYSLNFDTSGYGSLSDDEDYHRFCAFSTKFLANPKTSSSPRLL</sequence>
<gene>
    <name evidence="2" type="ORF">CFOL_v3_24559</name>
</gene>
<dbReference type="Proteomes" id="UP000187406">
    <property type="component" value="Unassembled WGS sequence"/>
</dbReference>
<dbReference type="PANTHER" id="PTHR33168">
    <property type="entry name" value="STRESS INDUCED PROTEIN-RELATED"/>
    <property type="match status" value="1"/>
</dbReference>
<accession>A0A1Q3CLH4</accession>
<name>A0A1Q3CLH4_CEPFO</name>
<protein>
    <submittedName>
        <fullName evidence="2">Uncharacterized protein</fullName>
    </submittedName>
</protein>
<dbReference type="AlphaFoldDB" id="A0A1Q3CLH4"/>
<feature type="compositionally biased region" description="Low complexity" evidence="1">
    <location>
        <begin position="13"/>
        <end position="32"/>
    </location>
</feature>
<dbReference type="InParanoid" id="A0A1Q3CLH4"/>
<evidence type="ECO:0000256" key="1">
    <source>
        <dbReference type="SAM" id="MobiDB-lite"/>
    </source>
</evidence>
<reference evidence="3" key="1">
    <citation type="submission" date="2016-04" db="EMBL/GenBank/DDBJ databases">
        <title>Cephalotus genome sequencing.</title>
        <authorList>
            <person name="Fukushima K."/>
            <person name="Hasebe M."/>
            <person name="Fang X."/>
        </authorList>
    </citation>
    <scope>NUCLEOTIDE SEQUENCE [LARGE SCALE GENOMIC DNA]</scope>
    <source>
        <strain evidence="3">cv. St1</strain>
    </source>
</reference>
<keyword evidence="3" id="KW-1185">Reference proteome</keyword>
<comment type="caution">
    <text evidence="2">The sequence shown here is derived from an EMBL/GenBank/DDBJ whole genome shotgun (WGS) entry which is preliminary data.</text>
</comment>
<dbReference type="EMBL" id="BDDD01002331">
    <property type="protein sequence ID" value="GAV81100.1"/>
    <property type="molecule type" value="Genomic_DNA"/>
</dbReference>
<evidence type="ECO:0000313" key="2">
    <source>
        <dbReference type="EMBL" id="GAV81100.1"/>
    </source>
</evidence>
<proteinExistence type="predicted"/>
<organism evidence="2 3">
    <name type="scientific">Cephalotus follicularis</name>
    <name type="common">Albany pitcher plant</name>
    <dbReference type="NCBI Taxonomy" id="3775"/>
    <lineage>
        <taxon>Eukaryota</taxon>
        <taxon>Viridiplantae</taxon>
        <taxon>Streptophyta</taxon>
        <taxon>Embryophyta</taxon>
        <taxon>Tracheophyta</taxon>
        <taxon>Spermatophyta</taxon>
        <taxon>Magnoliopsida</taxon>
        <taxon>eudicotyledons</taxon>
        <taxon>Gunneridae</taxon>
        <taxon>Pentapetalae</taxon>
        <taxon>rosids</taxon>
        <taxon>fabids</taxon>
        <taxon>Oxalidales</taxon>
        <taxon>Cephalotaceae</taxon>
        <taxon>Cephalotus</taxon>
    </lineage>
</organism>
<feature type="region of interest" description="Disordered" evidence="1">
    <location>
        <begin position="1"/>
        <end position="40"/>
    </location>
</feature>
<dbReference type="OrthoDB" id="1091833at2759"/>
<evidence type="ECO:0000313" key="3">
    <source>
        <dbReference type="Proteomes" id="UP000187406"/>
    </source>
</evidence>